<gene>
    <name evidence="2" type="ORF">AYJ54_38980</name>
</gene>
<protein>
    <recommendedName>
        <fullName evidence="1">Amidohydrolase-related domain-containing protein</fullName>
    </recommendedName>
</protein>
<keyword evidence="3" id="KW-1185">Reference proteome</keyword>
<dbReference type="AlphaFoldDB" id="A0A176Z5W6"/>
<dbReference type="InterPro" id="IPR006680">
    <property type="entry name" value="Amidohydro-rel"/>
</dbReference>
<dbReference type="Gene3D" id="3.20.20.140">
    <property type="entry name" value="Metal-dependent hydrolases"/>
    <property type="match status" value="1"/>
</dbReference>
<dbReference type="Pfam" id="PF04909">
    <property type="entry name" value="Amidohydro_2"/>
    <property type="match status" value="1"/>
</dbReference>
<dbReference type="PANTHER" id="PTHR42889">
    <property type="entry name" value="BLR3681 PROTEIN"/>
    <property type="match status" value="1"/>
</dbReference>
<dbReference type="Proteomes" id="UP000076959">
    <property type="component" value="Unassembled WGS sequence"/>
</dbReference>
<evidence type="ECO:0000313" key="3">
    <source>
        <dbReference type="Proteomes" id="UP000076959"/>
    </source>
</evidence>
<dbReference type="GO" id="GO:0016787">
    <property type="term" value="F:hydrolase activity"/>
    <property type="evidence" value="ECO:0007669"/>
    <property type="project" value="InterPro"/>
</dbReference>
<proteinExistence type="predicted"/>
<dbReference type="STRING" id="1505087.AYJ54_38980"/>
<comment type="caution">
    <text evidence="2">The sequence shown here is derived from an EMBL/GenBank/DDBJ whole genome shotgun (WGS) entry which is preliminary data.</text>
</comment>
<dbReference type="PANTHER" id="PTHR42889:SF1">
    <property type="entry name" value="BLR3681 PROTEIN"/>
    <property type="match status" value="1"/>
</dbReference>
<dbReference type="InterPro" id="IPR032466">
    <property type="entry name" value="Metal_Hydrolase"/>
</dbReference>
<feature type="domain" description="Amidohydrolase-related" evidence="1">
    <location>
        <begin position="197"/>
        <end position="425"/>
    </location>
</feature>
<name>A0A176Z5W6_9BRAD</name>
<dbReference type="EMBL" id="LUUB01000018">
    <property type="protein sequence ID" value="OAF16109.1"/>
    <property type="molecule type" value="Genomic_DNA"/>
</dbReference>
<dbReference type="SUPFAM" id="SSF51556">
    <property type="entry name" value="Metallo-dependent hydrolases"/>
    <property type="match status" value="1"/>
</dbReference>
<organism evidence="2 3">
    <name type="scientific">Bradyrhizobium centrolobii</name>
    <dbReference type="NCBI Taxonomy" id="1505087"/>
    <lineage>
        <taxon>Bacteria</taxon>
        <taxon>Pseudomonadati</taxon>
        <taxon>Pseudomonadota</taxon>
        <taxon>Alphaproteobacteria</taxon>
        <taxon>Hyphomicrobiales</taxon>
        <taxon>Nitrobacteraceae</taxon>
        <taxon>Bradyrhizobium</taxon>
    </lineage>
</organism>
<accession>A0A176Z5W6</accession>
<evidence type="ECO:0000259" key="1">
    <source>
        <dbReference type="Pfam" id="PF04909"/>
    </source>
</evidence>
<sequence>MEFNVFEYFKDYKRITKGPMTPEEQGTSLFLAGNMGERIREFADVHAEKNRLSRRRFFQTASGLAACMLAVNKITGMQFFDVTEAAAAEPAAAKEIMITRKPGADFIVDAHTHICWRKDGYIPGVNTTERGMWFVNLLDDLGKSMGLPNGTKDMTVENFGKLILEESDTSVAIFNPFGFREDYGGKDMIPIEEQAEVKRRWPDRTVMLGGGLTPNQGLEETLDRLQMFVENYKISGLKLYTFDSTPARGWWFDDQKKAYPIWEKCQKLGVKNIGCHKGIPFGQFMARYAHAEDLDAAADDFRDLNFIAYHSAWPYHEELAALGKKGFKPHRDNLYCEIGSTFAATVTNRPLECAHVLGTLLRGLGEDHVMWGTDSCLWGNPQWQIEAFRKFQIPDQLVEGYGYPKLTPEIKAKVFGLNAARIWNLKAA</sequence>
<evidence type="ECO:0000313" key="2">
    <source>
        <dbReference type="EMBL" id="OAF16109.1"/>
    </source>
</evidence>
<reference evidence="2 3" key="1">
    <citation type="submission" date="2016-03" db="EMBL/GenBank/DDBJ databases">
        <title>Draft Genome Sequence of the Strain BR 10245 (Bradyrhizobium sp.) isolated from nodules of Centrolobium paraense.</title>
        <authorList>
            <person name="Simoes-Araujo J.L.Sr."/>
            <person name="Barauna A.C."/>
            <person name="Silva K."/>
            <person name="Zilli J.E."/>
        </authorList>
    </citation>
    <scope>NUCLEOTIDE SEQUENCE [LARGE SCALE GENOMIC DNA]</scope>
    <source>
        <strain evidence="2 3">BR 10245</strain>
    </source>
</reference>